<dbReference type="InterPro" id="IPR036412">
    <property type="entry name" value="HAD-like_sf"/>
</dbReference>
<dbReference type="Gene3D" id="3.30.70.1020">
    <property type="entry name" value="Trehalose-6-phosphate phosphatase related protein, domain 2"/>
    <property type="match status" value="1"/>
</dbReference>
<evidence type="ECO:0000313" key="7">
    <source>
        <dbReference type="RefSeq" id="XP_037884128.1"/>
    </source>
</evidence>
<dbReference type="GO" id="GO:0005992">
    <property type="term" value="P:trehalose biosynthetic process"/>
    <property type="evidence" value="ECO:0007669"/>
    <property type="project" value="InterPro"/>
</dbReference>
<dbReference type="InterPro" id="IPR044651">
    <property type="entry name" value="OTSB-like"/>
</dbReference>
<gene>
    <name evidence="7" type="primary">LOC119634182</name>
</gene>
<evidence type="ECO:0000256" key="1">
    <source>
        <dbReference type="ARBA" id="ARBA00000500"/>
    </source>
</evidence>
<evidence type="ECO:0000256" key="3">
    <source>
        <dbReference type="ARBA" id="ARBA00008770"/>
    </source>
</evidence>
<dbReference type="Gene3D" id="3.40.50.1000">
    <property type="entry name" value="HAD superfamily/HAD-like"/>
    <property type="match status" value="1"/>
</dbReference>
<dbReference type="GO" id="GO:0004805">
    <property type="term" value="F:trehalose-phosphatase activity"/>
    <property type="evidence" value="ECO:0007669"/>
    <property type="project" value="UniProtKB-EC"/>
</dbReference>
<sequence>MQRIINVTRKMLMNQGIISSILLLPIYSKLVSTQRAASTLTPPKPPDSEFIGFHSVTVRTLVRMPEKHIPPKIERFEDFEVHLRGSLNPNKTLALLLDYDGTLAPIADHPDKTIMSIAIETILNKLAKNPNIFLAIISGRALDDIKNKIGINGITYAGNHGLEIESADNSRHDYRLSEEILENYNRLVKDLQENAVKNNAWVEDKRISLSFHYRAVPVNMKAAVKQEATRIIEKHGYTANAAHEAIEAKPPVVWNKGEASVFLLKEQFGEDWSKKVNVVFVGDDTTDEDAMQKLQGVGKSFRISSDPEMKTFADFRLTSQDLVGDLLSWISNTYENEE</sequence>
<dbReference type="Pfam" id="PF02358">
    <property type="entry name" value="Trehalose_PPase"/>
    <property type="match status" value="1"/>
</dbReference>
<dbReference type="KEGG" id="gfs:119634182"/>
<reference evidence="7" key="1">
    <citation type="submission" date="2025-08" db="UniProtKB">
        <authorList>
            <consortium name="RefSeq"/>
        </authorList>
    </citation>
    <scope>IDENTIFICATION</scope>
    <source>
        <tissue evidence="7">Whole body pupa</tissue>
    </source>
</reference>
<evidence type="ECO:0000313" key="6">
    <source>
        <dbReference type="Proteomes" id="UP000092443"/>
    </source>
</evidence>
<dbReference type="AlphaFoldDB" id="A0A8U0WGA1"/>
<accession>A0A8U0WGA1</accession>
<dbReference type="InterPro" id="IPR023214">
    <property type="entry name" value="HAD_sf"/>
</dbReference>
<proteinExistence type="inferred from homology"/>
<protein>
    <recommendedName>
        <fullName evidence="5">Trehalose 6-phosphate phosphatase</fullName>
        <ecNumber evidence="5">3.1.3.12</ecNumber>
    </recommendedName>
</protein>
<dbReference type="SUPFAM" id="SSF56784">
    <property type="entry name" value="HAD-like"/>
    <property type="match status" value="1"/>
</dbReference>
<dbReference type="RefSeq" id="XP_037884128.1">
    <property type="nucleotide sequence ID" value="XM_038028200.1"/>
</dbReference>
<comment type="pathway">
    <text evidence="2 5">Glycan biosynthesis; trehalose biosynthesis.</text>
</comment>
<dbReference type="InterPro" id="IPR006379">
    <property type="entry name" value="HAD-SF_hydro_IIB"/>
</dbReference>
<dbReference type="GeneID" id="119634182"/>
<dbReference type="EC" id="3.1.3.12" evidence="5"/>
<comment type="similarity">
    <text evidence="3 5">Belongs to the trehalose phosphatase family.</text>
</comment>
<dbReference type="PANTHER" id="PTHR43768">
    <property type="entry name" value="TREHALOSE 6-PHOSPHATE PHOSPHATASE"/>
    <property type="match status" value="1"/>
</dbReference>
<keyword evidence="4 5" id="KW-0378">Hydrolase</keyword>
<dbReference type="NCBIfam" id="TIGR01484">
    <property type="entry name" value="HAD-SF-IIB"/>
    <property type="match status" value="1"/>
</dbReference>
<comment type="cofactor">
    <cofactor evidence="5">
        <name>a divalent metal cation</name>
        <dbReference type="ChEBI" id="CHEBI:60240"/>
    </cofactor>
</comment>
<evidence type="ECO:0000256" key="5">
    <source>
        <dbReference type="RuleBase" id="RU361117"/>
    </source>
</evidence>
<organism evidence="6 7">
    <name type="scientific">Glossina fuscipes</name>
    <dbReference type="NCBI Taxonomy" id="7396"/>
    <lineage>
        <taxon>Eukaryota</taxon>
        <taxon>Metazoa</taxon>
        <taxon>Ecdysozoa</taxon>
        <taxon>Arthropoda</taxon>
        <taxon>Hexapoda</taxon>
        <taxon>Insecta</taxon>
        <taxon>Pterygota</taxon>
        <taxon>Neoptera</taxon>
        <taxon>Endopterygota</taxon>
        <taxon>Diptera</taxon>
        <taxon>Brachycera</taxon>
        <taxon>Muscomorpha</taxon>
        <taxon>Hippoboscoidea</taxon>
        <taxon>Glossinidae</taxon>
        <taxon>Glossina</taxon>
    </lineage>
</organism>
<dbReference type="NCBIfam" id="TIGR00685">
    <property type="entry name" value="T6PP"/>
    <property type="match status" value="1"/>
</dbReference>
<evidence type="ECO:0000256" key="4">
    <source>
        <dbReference type="ARBA" id="ARBA00022801"/>
    </source>
</evidence>
<dbReference type="CDD" id="cd01627">
    <property type="entry name" value="HAD_TPP"/>
    <property type="match status" value="1"/>
</dbReference>
<evidence type="ECO:0000256" key="2">
    <source>
        <dbReference type="ARBA" id="ARBA00005199"/>
    </source>
</evidence>
<name>A0A8U0WGA1_9MUSC</name>
<comment type="function">
    <text evidence="5">Removes the phosphate from trehalose 6-phosphate to produce free trehalose.</text>
</comment>
<dbReference type="InterPro" id="IPR003337">
    <property type="entry name" value="Trehalose_PPase"/>
</dbReference>
<keyword evidence="6" id="KW-1185">Reference proteome</keyword>
<dbReference type="Proteomes" id="UP000092443">
    <property type="component" value="Unplaced"/>
</dbReference>
<dbReference type="PANTHER" id="PTHR43768:SF3">
    <property type="entry name" value="TREHALOSE 6-PHOSPHATE PHOSPHATASE"/>
    <property type="match status" value="1"/>
</dbReference>
<comment type="catalytic activity">
    <reaction evidence="1 5">
        <text>alpha,alpha-trehalose 6-phosphate + H2O = alpha,alpha-trehalose + phosphate</text>
        <dbReference type="Rhea" id="RHEA:23420"/>
        <dbReference type="ChEBI" id="CHEBI:15377"/>
        <dbReference type="ChEBI" id="CHEBI:16551"/>
        <dbReference type="ChEBI" id="CHEBI:43474"/>
        <dbReference type="ChEBI" id="CHEBI:58429"/>
        <dbReference type="EC" id="3.1.3.12"/>
    </reaction>
</comment>